<protein>
    <submittedName>
        <fullName evidence="2">FTH domain-containing protein</fullName>
    </submittedName>
</protein>
<name>A0AC35TZH7_9BILA</name>
<dbReference type="Proteomes" id="UP000095286">
    <property type="component" value="Unplaced"/>
</dbReference>
<dbReference type="WBParaSite" id="RSKR_0000593966.1">
    <property type="protein sequence ID" value="RSKR_0000593966.1"/>
    <property type="gene ID" value="RSKR_0000593966"/>
</dbReference>
<sequence>MEHNPLHVPRNLLSIVSQLKSDQITSIGSFHVTEFMSFFETYEGLPEDILAGMPNINSMQISMDKRFFQTENVGEIPRRHLEQIVQMFKERANCTIEFIFHESYHTIKWLNLYTFPYFLRRLQVKNENVNITCSNFSWEKSLFPSDKVIITSLPFKKQDLTLNYKDLREVQVTFYELSDDIEPKRFKSDQFAEKISEANNLKVFQFSVNGFKQSEEEIEVFNKLINSLSKTVEILKLIHLRVPTTIDFSTSLGNKLPNIREMVFDYYNESFLEGKLCSNYFTPFEKMEILYIPCVEEHLFEFNDSLRVVVILKCDNNKYRRQIDHKLHVDQKTNWIEFERDNPGSFTEEELRLQSIEEFQEYRHCKCLELTNKFKHLFNVCSPPMVCDIYDTFCDVYCKDIADFAIFTKSHAQLLSSVDLTSGTIYGT</sequence>
<reference evidence="2" key="1">
    <citation type="submission" date="2016-11" db="UniProtKB">
        <authorList>
            <consortium name="WormBaseParasite"/>
        </authorList>
    </citation>
    <scope>IDENTIFICATION</scope>
    <source>
        <strain evidence="2">KR3021</strain>
    </source>
</reference>
<organism evidence="1 2">
    <name type="scientific">Rhabditophanes sp. KR3021</name>
    <dbReference type="NCBI Taxonomy" id="114890"/>
    <lineage>
        <taxon>Eukaryota</taxon>
        <taxon>Metazoa</taxon>
        <taxon>Ecdysozoa</taxon>
        <taxon>Nematoda</taxon>
        <taxon>Chromadorea</taxon>
        <taxon>Rhabditida</taxon>
        <taxon>Tylenchina</taxon>
        <taxon>Panagrolaimomorpha</taxon>
        <taxon>Strongyloidoidea</taxon>
        <taxon>Alloionematidae</taxon>
        <taxon>Rhabditophanes</taxon>
    </lineage>
</organism>
<accession>A0AC35TZH7</accession>
<evidence type="ECO:0000313" key="2">
    <source>
        <dbReference type="WBParaSite" id="RSKR_0000593966.1"/>
    </source>
</evidence>
<proteinExistence type="predicted"/>
<evidence type="ECO:0000313" key="1">
    <source>
        <dbReference type="Proteomes" id="UP000095286"/>
    </source>
</evidence>